<evidence type="ECO:0000313" key="1">
    <source>
        <dbReference type="EMBL" id="SHK66919.1"/>
    </source>
</evidence>
<dbReference type="STRING" id="156994.SAMN04488028_10762"/>
<accession>A0A1M6UCK7</accession>
<name>A0A1M6UCK7_REIAG</name>
<dbReference type="Proteomes" id="UP000184474">
    <property type="component" value="Unassembled WGS sequence"/>
</dbReference>
<keyword evidence="2" id="KW-1185">Reference proteome</keyword>
<reference evidence="2" key="1">
    <citation type="submission" date="2016-11" db="EMBL/GenBank/DDBJ databases">
        <authorList>
            <person name="Varghese N."/>
            <person name="Submissions S."/>
        </authorList>
    </citation>
    <scope>NUCLEOTIDE SEQUENCE [LARGE SCALE GENOMIC DNA]</scope>
    <source>
        <strain evidence="2">DSM 26134</strain>
    </source>
</reference>
<evidence type="ECO:0000313" key="2">
    <source>
        <dbReference type="Proteomes" id="UP000184474"/>
    </source>
</evidence>
<gene>
    <name evidence="1" type="ORF">SAMN04488028_10762</name>
</gene>
<protein>
    <submittedName>
        <fullName evidence="1">Uncharacterized protein</fullName>
    </submittedName>
</protein>
<organism evidence="1 2">
    <name type="scientific">Reichenbachiella agariperforans</name>
    <dbReference type="NCBI Taxonomy" id="156994"/>
    <lineage>
        <taxon>Bacteria</taxon>
        <taxon>Pseudomonadati</taxon>
        <taxon>Bacteroidota</taxon>
        <taxon>Cytophagia</taxon>
        <taxon>Cytophagales</taxon>
        <taxon>Reichenbachiellaceae</taxon>
        <taxon>Reichenbachiella</taxon>
    </lineage>
</organism>
<proteinExistence type="predicted"/>
<dbReference type="EMBL" id="FRAA01000007">
    <property type="protein sequence ID" value="SHK66919.1"/>
    <property type="molecule type" value="Genomic_DNA"/>
</dbReference>
<dbReference type="RefSeq" id="WP_073124197.1">
    <property type="nucleotide sequence ID" value="NZ_FRAA01000007.1"/>
</dbReference>
<sequence>MSIFPKRTIQGETVTIHWNFNTSNLNDFHVLPWVRIGIKNPLGKVTMLFEGHVLGLPDEPKELKTEEPKLKYLNKSVPLLLLADYLSGKHKKEKLVEILENIQSGRHYYFTYKVPKNAPLGKYHLISEIHINGELRLSKTAADDFFFVEKMSSKKIEKFNDHHQVLIFNHSPEKTPVKIVGCIPTLEGKMQTTVNVFEMGGYEEKKVPLTTSLSFLLYNEERQVIPLQESFTNLLLRNQQISSLNKSGGDIYLFKKENTEAYHLNESQRILWQKANGLLKTESLTKNERMLLEEMVAEDLIHYLSL</sequence>
<dbReference type="AlphaFoldDB" id="A0A1M6UCK7"/>